<dbReference type="SUPFAM" id="SSF55874">
    <property type="entry name" value="ATPase domain of HSP90 chaperone/DNA topoisomerase II/histidine kinase"/>
    <property type="match status" value="1"/>
</dbReference>
<dbReference type="SUPFAM" id="SSF47384">
    <property type="entry name" value="Homodimeric domain of signal transducing histidine kinase"/>
    <property type="match status" value="1"/>
</dbReference>
<dbReference type="EMBL" id="FNQN01000002">
    <property type="protein sequence ID" value="SDZ92703.1"/>
    <property type="molecule type" value="Genomic_DNA"/>
</dbReference>
<dbReference type="InterPro" id="IPR003660">
    <property type="entry name" value="HAMP_dom"/>
</dbReference>
<dbReference type="InterPro" id="IPR036097">
    <property type="entry name" value="HisK_dim/P_sf"/>
</dbReference>
<feature type="domain" description="PAC" evidence="13">
    <location>
        <begin position="464"/>
        <end position="516"/>
    </location>
</feature>
<dbReference type="InterPro" id="IPR003594">
    <property type="entry name" value="HATPase_dom"/>
</dbReference>
<keyword evidence="5" id="KW-0808">Transferase</keyword>
<keyword evidence="16" id="KW-1185">Reference proteome</keyword>
<evidence type="ECO:0000256" key="8">
    <source>
        <dbReference type="ARBA" id="ARBA00022840"/>
    </source>
</evidence>
<dbReference type="InterPro" id="IPR036890">
    <property type="entry name" value="HATPase_C_sf"/>
</dbReference>
<dbReference type="PRINTS" id="PR00344">
    <property type="entry name" value="BCTRLSENSOR"/>
</dbReference>
<keyword evidence="10" id="KW-0472">Membrane</keyword>
<reference evidence="15 16" key="1">
    <citation type="submission" date="2016-10" db="EMBL/GenBank/DDBJ databases">
        <authorList>
            <person name="de Groot N.N."/>
        </authorList>
    </citation>
    <scope>NUCLEOTIDE SEQUENCE [LARGE SCALE GENOMIC DNA]</scope>
    <source>
        <strain evidence="15 16">DSM 7343</strain>
    </source>
</reference>
<evidence type="ECO:0000256" key="1">
    <source>
        <dbReference type="ARBA" id="ARBA00000085"/>
    </source>
</evidence>
<feature type="transmembrane region" description="Helical" evidence="10">
    <location>
        <begin position="17"/>
        <end position="35"/>
    </location>
</feature>
<keyword evidence="10" id="KW-1133">Transmembrane helix</keyword>
<comment type="catalytic activity">
    <reaction evidence="1">
        <text>ATP + protein L-histidine = ADP + protein N-phospho-L-histidine.</text>
        <dbReference type="EC" id="2.7.13.3"/>
    </reaction>
</comment>
<evidence type="ECO:0000259" key="12">
    <source>
        <dbReference type="PROSITE" id="PS50112"/>
    </source>
</evidence>
<accession>A0A1H3X0D8</accession>
<dbReference type="NCBIfam" id="TIGR00229">
    <property type="entry name" value="sensory_box"/>
    <property type="match status" value="1"/>
</dbReference>
<dbReference type="SMART" id="SM00387">
    <property type="entry name" value="HATPase_c"/>
    <property type="match status" value="1"/>
</dbReference>
<feature type="domain" description="Histidine kinase" evidence="11">
    <location>
        <begin position="656"/>
        <end position="899"/>
    </location>
</feature>
<dbReference type="InterPro" id="IPR000014">
    <property type="entry name" value="PAS"/>
</dbReference>
<dbReference type="SMART" id="SM00086">
    <property type="entry name" value="PAC"/>
    <property type="match status" value="1"/>
</dbReference>
<dbReference type="PANTHER" id="PTHR43065">
    <property type="entry name" value="SENSOR HISTIDINE KINASE"/>
    <property type="match status" value="1"/>
</dbReference>
<proteinExistence type="predicted"/>
<dbReference type="Pfam" id="PF13426">
    <property type="entry name" value="PAS_9"/>
    <property type="match status" value="1"/>
</dbReference>
<dbReference type="InterPro" id="IPR004358">
    <property type="entry name" value="Sig_transdc_His_kin-like_C"/>
</dbReference>
<evidence type="ECO:0000256" key="2">
    <source>
        <dbReference type="ARBA" id="ARBA00004370"/>
    </source>
</evidence>
<comment type="subcellular location">
    <subcellularLocation>
        <location evidence="2">Membrane</location>
    </subcellularLocation>
</comment>
<dbReference type="InterPro" id="IPR005467">
    <property type="entry name" value="His_kinase_dom"/>
</dbReference>
<keyword evidence="7" id="KW-0418">Kinase</keyword>
<dbReference type="InterPro" id="IPR000700">
    <property type="entry name" value="PAS-assoc_C"/>
</dbReference>
<dbReference type="GO" id="GO:0006355">
    <property type="term" value="P:regulation of DNA-templated transcription"/>
    <property type="evidence" value="ECO:0007669"/>
    <property type="project" value="InterPro"/>
</dbReference>
<evidence type="ECO:0000313" key="15">
    <source>
        <dbReference type="EMBL" id="SDZ92703.1"/>
    </source>
</evidence>
<dbReference type="InterPro" id="IPR001610">
    <property type="entry name" value="PAC"/>
</dbReference>
<evidence type="ECO:0000256" key="7">
    <source>
        <dbReference type="ARBA" id="ARBA00022777"/>
    </source>
</evidence>
<dbReference type="PROSITE" id="PS50885">
    <property type="entry name" value="HAMP"/>
    <property type="match status" value="1"/>
</dbReference>
<dbReference type="Gene3D" id="3.30.565.10">
    <property type="entry name" value="Histidine kinase-like ATPase, C-terminal domain"/>
    <property type="match status" value="1"/>
</dbReference>
<feature type="domain" description="HAMP" evidence="14">
    <location>
        <begin position="328"/>
        <end position="380"/>
    </location>
</feature>
<dbReference type="PROSITE" id="PS50109">
    <property type="entry name" value="HIS_KIN"/>
    <property type="match status" value="1"/>
</dbReference>
<dbReference type="Pfam" id="PF00989">
    <property type="entry name" value="PAS"/>
    <property type="match status" value="1"/>
</dbReference>
<keyword evidence="9" id="KW-0902">Two-component regulatory system</keyword>
<dbReference type="OrthoDB" id="5522918at2"/>
<dbReference type="PANTHER" id="PTHR43065:SF42">
    <property type="entry name" value="TWO-COMPONENT SENSOR PPRA"/>
    <property type="match status" value="1"/>
</dbReference>
<dbReference type="Gene3D" id="6.10.340.10">
    <property type="match status" value="1"/>
</dbReference>
<name>A0A1H3X0D8_9BACT</name>
<dbReference type="AlphaFoldDB" id="A0A1H3X0D8"/>
<dbReference type="PROSITE" id="PS50113">
    <property type="entry name" value="PAC"/>
    <property type="match status" value="1"/>
</dbReference>
<dbReference type="RefSeq" id="WP_092344892.1">
    <property type="nucleotide sequence ID" value="NZ_FNQN01000002.1"/>
</dbReference>
<keyword evidence="8" id="KW-0067">ATP-binding</keyword>
<dbReference type="Gene3D" id="3.30.450.20">
    <property type="entry name" value="PAS domain"/>
    <property type="match status" value="2"/>
</dbReference>
<feature type="transmembrane region" description="Helical" evidence="10">
    <location>
        <begin position="305"/>
        <end position="326"/>
    </location>
</feature>
<dbReference type="CDD" id="cd00082">
    <property type="entry name" value="HisKA"/>
    <property type="match status" value="1"/>
</dbReference>
<sequence length="906" mass="102059">MLKNTSRLSIKGRLRQFSLAAILIFIAIALILYIASQRVRTSVGQIVENTLKHTAQSLQNSRDFGLLNARLSVFKGTFKVDDVWYQFESQGIEKDIAQLQRTVSDTEMTSLLETLQAQFQVYLQRREWVNYLLFWRLEEDEDIGELFLLLQEIAAEKLMTARLAGDDTDSLEQLVLLVSKCQVGLAMIAKMSAEENPVRLLDLAFDTPIPLKQELHDLILQLQGLSHYAAPVDRLGRHLVDHFLYYQFQMQQYQDEMVRLGELSRGLGQLTQQILTAMENLDLSTAETVHQSESQINKAIINTVGIVQLLLLLLAIIFWVSIKIFFKKHIQDPMALVSARLQAFQQGDHSSPMQLNRHDEWADIESVFNLMLADLAESVSALQKSEQNYRDIFNNSSDGIFQTTIDGDLLKINPALVEILGYDLVSEAEVTSVQTTLNFHNDVYKQPIDSRRWLQLLHQQDGVRDFEVQLLRRDGGSFWASMNGHFVRSTSGHISYIEGTVRDVSAQKKAQEALQRLHVYLQNIIDSMPSVLIGVNLDMEVTLWNKRAEQESILSAEEAAGLSISKVCRLFDNKVYTAALAETLQTRKPTRLRKVESLKKLEDGRSRFFDILIYPLSLIGGGGAVVYMDDVTELLHLEEMMVRSEKMQSIGGLAAGLAHEINNPLAVILQNAQVVSRRLSPELDKNRQIAEDLGTTIEIISEYLQLRGCKKMLHSISDAGQRAAKIIENMQSFSRSGVSNFIPCSLADLLDRMIELAASDYEMRHQFDFKKINIVREYQPVPDVCCEAGQIQQVFLSLLKNAAQVLTSDIKDPRITLRISPYGDDQVSIQVTDNGPGMTDDVMTRIFDPFYTTRKVGQGTGLGLSIAYFIVTHNHNGRLAVSSEAGQGSCFEMILPIKNATGPLVV</sequence>
<keyword evidence="10" id="KW-0812">Transmembrane</keyword>
<dbReference type="GO" id="GO:0016020">
    <property type="term" value="C:membrane"/>
    <property type="evidence" value="ECO:0007669"/>
    <property type="project" value="UniProtKB-SubCell"/>
</dbReference>
<dbReference type="STRING" id="37625.SAMN05660420_00760"/>
<dbReference type="Pfam" id="PF02518">
    <property type="entry name" value="HATPase_c"/>
    <property type="match status" value="1"/>
</dbReference>
<evidence type="ECO:0000259" key="11">
    <source>
        <dbReference type="PROSITE" id="PS50109"/>
    </source>
</evidence>
<dbReference type="InterPro" id="IPR003661">
    <property type="entry name" value="HisK_dim/P_dom"/>
</dbReference>
<feature type="domain" description="PAS" evidence="12">
    <location>
        <begin position="385"/>
        <end position="422"/>
    </location>
</feature>
<dbReference type="SUPFAM" id="SSF55785">
    <property type="entry name" value="PYP-like sensor domain (PAS domain)"/>
    <property type="match status" value="2"/>
</dbReference>
<evidence type="ECO:0000256" key="6">
    <source>
        <dbReference type="ARBA" id="ARBA00022741"/>
    </source>
</evidence>
<organism evidence="15 16">
    <name type="scientific">Desulfuromusa kysingii</name>
    <dbReference type="NCBI Taxonomy" id="37625"/>
    <lineage>
        <taxon>Bacteria</taxon>
        <taxon>Pseudomonadati</taxon>
        <taxon>Thermodesulfobacteriota</taxon>
        <taxon>Desulfuromonadia</taxon>
        <taxon>Desulfuromonadales</taxon>
        <taxon>Geopsychrobacteraceae</taxon>
        <taxon>Desulfuromusa</taxon>
    </lineage>
</organism>
<evidence type="ECO:0000259" key="14">
    <source>
        <dbReference type="PROSITE" id="PS50885"/>
    </source>
</evidence>
<keyword evidence="6" id="KW-0547">Nucleotide-binding</keyword>
<keyword evidence="4" id="KW-0597">Phosphoprotein</keyword>
<evidence type="ECO:0000256" key="10">
    <source>
        <dbReference type="SAM" id="Phobius"/>
    </source>
</evidence>
<dbReference type="SMART" id="SM00091">
    <property type="entry name" value="PAS"/>
    <property type="match status" value="2"/>
</dbReference>
<evidence type="ECO:0000256" key="4">
    <source>
        <dbReference type="ARBA" id="ARBA00022553"/>
    </source>
</evidence>
<evidence type="ECO:0000256" key="9">
    <source>
        <dbReference type="ARBA" id="ARBA00023012"/>
    </source>
</evidence>
<dbReference type="GO" id="GO:0005524">
    <property type="term" value="F:ATP binding"/>
    <property type="evidence" value="ECO:0007669"/>
    <property type="project" value="UniProtKB-KW"/>
</dbReference>
<dbReference type="InterPro" id="IPR013767">
    <property type="entry name" value="PAS_fold"/>
</dbReference>
<protein>
    <recommendedName>
        <fullName evidence="3">histidine kinase</fullName>
        <ecNumber evidence="3">2.7.13.3</ecNumber>
    </recommendedName>
</protein>
<gene>
    <name evidence="15" type="ORF">SAMN05660420_00760</name>
</gene>
<evidence type="ECO:0000256" key="5">
    <source>
        <dbReference type="ARBA" id="ARBA00022679"/>
    </source>
</evidence>
<dbReference type="InterPro" id="IPR035965">
    <property type="entry name" value="PAS-like_dom_sf"/>
</dbReference>
<dbReference type="Proteomes" id="UP000199409">
    <property type="component" value="Unassembled WGS sequence"/>
</dbReference>
<evidence type="ECO:0000313" key="16">
    <source>
        <dbReference type="Proteomes" id="UP000199409"/>
    </source>
</evidence>
<dbReference type="SMART" id="SM00388">
    <property type="entry name" value="HisKA"/>
    <property type="match status" value="1"/>
</dbReference>
<dbReference type="PROSITE" id="PS50112">
    <property type="entry name" value="PAS"/>
    <property type="match status" value="1"/>
</dbReference>
<dbReference type="Gene3D" id="1.10.287.130">
    <property type="match status" value="1"/>
</dbReference>
<evidence type="ECO:0000259" key="13">
    <source>
        <dbReference type="PROSITE" id="PS50113"/>
    </source>
</evidence>
<dbReference type="CDD" id="cd00130">
    <property type="entry name" value="PAS"/>
    <property type="match status" value="1"/>
</dbReference>
<dbReference type="EC" id="2.7.13.3" evidence="3"/>
<dbReference type="GO" id="GO:0000155">
    <property type="term" value="F:phosphorelay sensor kinase activity"/>
    <property type="evidence" value="ECO:0007669"/>
    <property type="project" value="InterPro"/>
</dbReference>
<evidence type="ECO:0000256" key="3">
    <source>
        <dbReference type="ARBA" id="ARBA00012438"/>
    </source>
</evidence>